<dbReference type="EMBL" id="CP106753">
    <property type="protein sequence ID" value="UXY15526.1"/>
    <property type="molecule type" value="Genomic_DNA"/>
</dbReference>
<feature type="domain" description="FecR N-terminal" evidence="1">
    <location>
        <begin position="9"/>
        <end position="51"/>
    </location>
</feature>
<evidence type="ECO:0000259" key="1">
    <source>
        <dbReference type="Pfam" id="PF16220"/>
    </source>
</evidence>
<reference evidence="2" key="1">
    <citation type="submission" date="2022-10" db="EMBL/GenBank/DDBJ databases">
        <title>Chitiniphilus purpureus sp. nov., a novel chitin-degrading bacterium isolated from crawfish pond sediment.</title>
        <authorList>
            <person name="Li K."/>
        </authorList>
    </citation>
    <scope>NUCLEOTIDE SEQUENCE</scope>
    <source>
        <strain evidence="2">CD1</strain>
    </source>
</reference>
<evidence type="ECO:0000313" key="3">
    <source>
        <dbReference type="Proteomes" id="UP001061302"/>
    </source>
</evidence>
<dbReference type="InterPro" id="IPR032623">
    <property type="entry name" value="FecR_N"/>
</dbReference>
<accession>A0ABY6DMF1</accession>
<proteinExistence type="predicted"/>
<protein>
    <submittedName>
        <fullName evidence="2">DUF4880 domain-containing protein</fullName>
    </submittedName>
</protein>
<keyword evidence="3" id="KW-1185">Reference proteome</keyword>
<sequence>MQSDQAWDDAWNWVMRQHEGEGRSEAAQAAFAQWLDADPGHRKAYADAVRLWSLSGLVPPAHDLDAATCLPPGESAAD</sequence>
<evidence type="ECO:0000313" key="2">
    <source>
        <dbReference type="EMBL" id="UXY15526.1"/>
    </source>
</evidence>
<dbReference type="RefSeq" id="WP_263124937.1">
    <property type="nucleotide sequence ID" value="NZ_CP106753.1"/>
</dbReference>
<dbReference type="Proteomes" id="UP001061302">
    <property type="component" value="Chromosome"/>
</dbReference>
<organism evidence="2 3">
    <name type="scientific">Chitiniphilus purpureus</name>
    <dbReference type="NCBI Taxonomy" id="2981137"/>
    <lineage>
        <taxon>Bacteria</taxon>
        <taxon>Pseudomonadati</taxon>
        <taxon>Pseudomonadota</taxon>
        <taxon>Betaproteobacteria</taxon>
        <taxon>Neisseriales</taxon>
        <taxon>Chitinibacteraceae</taxon>
        <taxon>Chitiniphilus</taxon>
    </lineage>
</organism>
<name>A0ABY6DMF1_9NEIS</name>
<gene>
    <name evidence="2" type="ORF">N8I74_00480</name>
</gene>
<dbReference type="Pfam" id="PF16220">
    <property type="entry name" value="DUF4880"/>
    <property type="match status" value="1"/>
</dbReference>